<accession>A0ABW9G427</accession>
<evidence type="ECO:0000256" key="3">
    <source>
        <dbReference type="ARBA" id="ARBA00022801"/>
    </source>
</evidence>
<dbReference type="InterPro" id="IPR006555">
    <property type="entry name" value="ATP-dep_Helicase_C"/>
</dbReference>
<keyword evidence="8" id="KW-0413">Isomerase</keyword>
<evidence type="ECO:0000256" key="7">
    <source>
        <dbReference type="ARBA" id="ARBA00023014"/>
    </source>
</evidence>
<dbReference type="GO" id="GO:0016787">
    <property type="term" value="F:hydrolase activity"/>
    <property type="evidence" value="ECO:0007669"/>
    <property type="project" value="UniProtKB-KW"/>
</dbReference>
<dbReference type="Proteomes" id="UP001629953">
    <property type="component" value="Unassembled WGS sequence"/>
</dbReference>
<evidence type="ECO:0000256" key="2">
    <source>
        <dbReference type="ARBA" id="ARBA00022741"/>
    </source>
</evidence>
<dbReference type="Pfam" id="PF06733">
    <property type="entry name" value="DEAD_2"/>
    <property type="match status" value="1"/>
</dbReference>
<dbReference type="InterPro" id="IPR045028">
    <property type="entry name" value="DinG/Rad3-like"/>
</dbReference>
<evidence type="ECO:0000256" key="4">
    <source>
        <dbReference type="ARBA" id="ARBA00022806"/>
    </source>
</evidence>
<evidence type="ECO:0000256" key="5">
    <source>
        <dbReference type="ARBA" id="ARBA00022840"/>
    </source>
</evidence>
<keyword evidence="12" id="KW-1185">Reference proteome</keyword>
<dbReference type="InterPro" id="IPR014013">
    <property type="entry name" value="Helic_SF1/SF2_ATP-bd_DinG/Rad3"/>
</dbReference>
<evidence type="ECO:0000256" key="1">
    <source>
        <dbReference type="ARBA" id="ARBA00022723"/>
    </source>
</evidence>
<dbReference type="PROSITE" id="PS51193">
    <property type="entry name" value="HELICASE_ATP_BIND_2"/>
    <property type="match status" value="1"/>
</dbReference>
<dbReference type="InterPro" id="IPR010614">
    <property type="entry name" value="RAD3-like_helicase_DEAD"/>
</dbReference>
<proteinExistence type="predicted"/>
<gene>
    <name evidence="11" type="primary">dinG</name>
    <name evidence="11" type="ORF">ABUE30_03430</name>
</gene>
<keyword evidence="9" id="KW-0175">Coiled coil</keyword>
<evidence type="ECO:0000313" key="12">
    <source>
        <dbReference type="Proteomes" id="UP001629953"/>
    </source>
</evidence>
<evidence type="ECO:0000256" key="6">
    <source>
        <dbReference type="ARBA" id="ARBA00023004"/>
    </source>
</evidence>
<dbReference type="NCBIfam" id="NF008729">
    <property type="entry name" value="PRK11747.1"/>
    <property type="match status" value="1"/>
</dbReference>
<evidence type="ECO:0000256" key="9">
    <source>
        <dbReference type="SAM" id="Coils"/>
    </source>
</evidence>
<dbReference type="SUPFAM" id="SSF52540">
    <property type="entry name" value="P-loop containing nucleoside triphosphate hydrolases"/>
    <property type="match status" value="1"/>
</dbReference>
<dbReference type="EMBL" id="JBEQCT010000001">
    <property type="protein sequence ID" value="MFM2484124.1"/>
    <property type="molecule type" value="Genomic_DNA"/>
</dbReference>
<comment type="caution">
    <text evidence="11">The sequence shown here is derived from an EMBL/GenBank/DDBJ whole genome shotgun (WGS) entry which is preliminary data.</text>
</comment>
<name>A0ABW9G427_9GAMM</name>
<dbReference type="Gene3D" id="3.40.50.300">
    <property type="entry name" value="P-loop containing nucleotide triphosphate hydrolases"/>
    <property type="match status" value="2"/>
</dbReference>
<keyword evidence="2" id="KW-0547">Nucleotide-binding</keyword>
<dbReference type="SMART" id="SM00491">
    <property type="entry name" value="HELICc2"/>
    <property type="match status" value="1"/>
</dbReference>
<organism evidence="11 12">
    <name type="scientific">Celerinatantimonas yamalensis</name>
    <dbReference type="NCBI Taxonomy" id="559956"/>
    <lineage>
        <taxon>Bacteria</taxon>
        <taxon>Pseudomonadati</taxon>
        <taxon>Pseudomonadota</taxon>
        <taxon>Gammaproteobacteria</taxon>
        <taxon>Celerinatantimonadaceae</taxon>
        <taxon>Celerinatantimonas</taxon>
    </lineage>
</organism>
<keyword evidence="7" id="KW-0411">Iron-sulfur</keyword>
<evidence type="ECO:0000256" key="8">
    <source>
        <dbReference type="ARBA" id="ARBA00023235"/>
    </source>
</evidence>
<evidence type="ECO:0000313" key="11">
    <source>
        <dbReference type="EMBL" id="MFM2484124.1"/>
    </source>
</evidence>
<reference evidence="11 12" key="1">
    <citation type="journal article" date="2013" name="Int. J. Syst. Evol. Microbiol.">
        <title>Celerinatantimonas yamalensis sp. nov., a cold-adapted diazotrophic bacterium from a cold permafrost brine.</title>
        <authorList>
            <person name="Shcherbakova V."/>
            <person name="Chuvilskaya N."/>
            <person name="Rivkina E."/>
            <person name="Demidov N."/>
            <person name="Uchaeva V."/>
            <person name="Suetin S."/>
            <person name="Suzina N."/>
            <person name="Gilichinsky D."/>
        </authorList>
    </citation>
    <scope>NUCLEOTIDE SEQUENCE [LARGE SCALE GENOMIC DNA]</scope>
    <source>
        <strain evidence="11 12">C7</strain>
    </source>
</reference>
<keyword evidence="6" id="KW-0408">Iron</keyword>
<keyword evidence="1" id="KW-0479">Metal-binding</keyword>
<dbReference type="RefSeq" id="WP_408622262.1">
    <property type="nucleotide sequence ID" value="NZ_JBEQCT010000001.1"/>
</dbReference>
<dbReference type="InterPro" id="IPR027417">
    <property type="entry name" value="P-loop_NTPase"/>
</dbReference>
<feature type="domain" description="Helicase ATP-binding" evidence="10">
    <location>
        <begin position="19"/>
        <end position="301"/>
    </location>
</feature>
<keyword evidence="5" id="KW-0067">ATP-binding</keyword>
<keyword evidence="3 11" id="KW-0378">Hydrolase</keyword>
<protein>
    <submittedName>
        <fullName evidence="11">ATP-dependent DNA helicase DinG</fullName>
        <ecNumber evidence="11">3.6.4.12</ecNumber>
    </submittedName>
</protein>
<feature type="coiled-coil region" evidence="9">
    <location>
        <begin position="336"/>
        <end position="363"/>
    </location>
</feature>
<sequence length="675" mass="76093">MDTMLSAKHKQLIRTTYQTLRQQNPDLVPRRAQTALIAKIAQNIAGELNRHHRLLLAESGTGTGKSLAYLLAAIPLTLQLNKKLIISTATVALQRQLIAHELPKVHQAMGGSFQFNLAKGRQRYCCQHKLKRLSLNPQNQKDVPLVASLWQALKNSQWQGDRDSWPNTIPDAIWQAIQSDGFSCSSAIARHRHCPFSKARQALQKAQVIVTNHSLLIADLEKGGGVILPDPEDCIYILDEAHLIPEITRQASLCQVGLSHTSEQLKNIRTFIQQVDKKITTGTFIQTRLQLLDTTAELQKLINRLSDFQALNPNAFKEGIWRFTPGKLPQQLVNLAHNYQGDCQRLQRALEQLAEQLQDAANDSVLREAIAESWLAQLGPFQLMAENLLNTLYHCQRESSQTPYAYWFEQTQHDILLSTSPLEVGGKLQAILWDQAFSVTALSATLSALGRFDYFIHQAGLLHKLTDEQQLFNPSPFNYAQVTLKLTRHFPEPGDEHYIKSLTKYLKQCYQANQATVVLCTSYQLVEQLCDDLSDIPRLLGQGRLSNQQLLTRYKVLIDEHQSALLIATTGFGEGIDLPGHYLTHLVIPRLPFAVPTDPVTQSYAELLELKGLNPFLQLTLPLASRKLIQCCGRLMRKESDSGIISILDSRIVTRRYGKQLIDALPPYHIEYIND</sequence>
<dbReference type="Pfam" id="PF13307">
    <property type="entry name" value="Helicase_C_2"/>
    <property type="match status" value="1"/>
</dbReference>
<dbReference type="PANTHER" id="PTHR11472:SF59">
    <property type="entry name" value="ATP-DEPENDENT DNA HELICASE DING"/>
    <property type="match status" value="1"/>
</dbReference>
<dbReference type="GO" id="GO:0003678">
    <property type="term" value="F:DNA helicase activity"/>
    <property type="evidence" value="ECO:0007669"/>
    <property type="project" value="UniProtKB-EC"/>
</dbReference>
<evidence type="ECO:0000259" key="10">
    <source>
        <dbReference type="PROSITE" id="PS51193"/>
    </source>
</evidence>
<keyword evidence="4 11" id="KW-0347">Helicase</keyword>
<dbReference type="EC" id="3.6.4.12" evidence="11"/>
<dbReference type="PANTHER" id="PTHR11472">
    <property type="entry name" value="DNA REPAIR DEAD HELICASE RAD3/XP-D SUBFAMILY MEMBER"/>
    <property type="match status" value="1"/>
</dbReference>